<evidence type="ECO:0000313" key="2">
    <source>
        <dbReference type="EMBL" id="TCS40650.1"/>
    </source>
</evidence>
<keyword evidence="3" id="KW-1185">Reference proteome</keyword>
<organism evidence="2 3">
    <name type="scientific">Reinekea marinisedimentorum</name>
    <dbReference type="NCBI Taxonomy" id="230495"/>
    <lineage>
        <taxon>Bacteria</taxon>
        <taxon>Pseudomonadati</taxon>
        <taxon>Pseudomonadota</taxon>
        <taxon>Gammaproteobacteria</taxon>
        <taxon>Oceanospirillales</taxon>
        <taxon>Saccharospirillaceae</taxon>
        <taxon>Reinekea</taxon>
    </lineage>
</organism>
<dbReference type="Proteomes" id="UP000295793">
    <property type="component" value="Unassembled WGS sequence"/>
</dbReference>
<dbReference type="OrthoDB" id="9812729at2"/>
<dbReference type="InterPro" id="IPR002881">
    <property type="entry name" value="DUF58"/>
</dbReference>
<sequence length="303" mass="34995">MHQSLEIKGTDVALNDLLQLQLLVNDLQALGKSRVHSYRKGDQRSVFKGQGREFAEMKHYWPGDDARQIDWRQTAKKQTPFVRIMEEDRHAQQAVWLDLTASSYFGTRSCFKSVMACHWSAFLVWRFLHLHHPVRFLVRVGSEWQQELNLLNQRDGARACELIATAHQYLANNFASLQPANSANILHWRGKPNLWFISDFMQTPAENLTAEIPVNLFNSVSLLQAADAFDSKLPEAGALPVRHKNITGYIDTAGKQTQQSYRALAEQREQSLQEFAWQRGGVFHKHLNESFQWQEVLAWPLYH</sequence>
<proteinExistence type="predicted"/>
<evidence type="ECO:0000259" key="1">
    <source>
        <dbReference type="Pfam" id="PF01882"/>
    </source>
</evidence>
<evidence type="ECO:0000313" key="3">
    <source>
        <dbReference type="Proteomes" id="UP000295793"/>
    </source>
</evidence>
<dbReference type="RefSeq" id="WP_132701628.1">
    <property type="nucleotide sequence ID" value="NZ_SLZR01000008.1"/>
</dbReference>
<protein>
    <submittedName>
        <fullName evidence="2">Uncharacterized protein DUF58</fullName>
    </submittedName>
</protein>
<dbReference type="EMBL" id="SLZR01000008">
    <property type="protein sequence ID" value="TCS40650.1"/>
    <property type="molecule type" value="Genomic_DNA"/>
</dbReference>
<dbReference type="Pfam" id="PF01882">
    <property type="entry name" value="DUF58"/>
    <property type="match status" value="1"/>
</dbReference>
<dbReference type="AlphaFoldDB" id="A0A4R3I6G1"/>
<gene>
    <name evidence="2" type="ORF">BCF53_1086</name>
</gene>
<dbReference type="PANTHER" id="PTHR33608">
    <property type="entry name" value="BLL2464 PROTEIN"/>
    <property type="match status" value="1"/>
</dbReference>
<feature type="domain" description="DUF58" evidence="1">
    <location>
        <begin position="56"/>
        <end position="267"/>
    </location>
</feature>
<name>A0A4R3I6G1_9GAMM</name>
<dbReference type="PANTHER" id="PTHR33608:SF12">
    <property type="entry name" value="DUF58 DOMAIN-CONTAINING PROTEIN"/>
    <property type="match status" value="1"/>
</dbReference>
<comment type="caution">
    <text evidence="2">The sequence shown here is derived from an EMBL/GenBank/DDBJ whole genome shotgun (WGS) entry which is preliminary data.</text>
</comment>
<reference evidence="2 3" key="1">
    <citation type="submission" date="2019-03" db="EMBL/GenBank/DDBJ databases">
        <title>Genomic Encyclopedia of Archaeal and Bacterial Type Strains, Phase II (KMG-II): from individual species to whole genera.</title>
        <authorList>
            <person name="Goeker M."/>
        </authorList>
    </citation>
    <scope>NUCLEOTIDE SEQUENCE [LARGE SCALE GENOMIC DNA]</scope>
    <source>
        <strain evidence="2 3">DSM 15388</strain>
    </source>
</reference>
<accession>A0A4R3I6G1</accession>